<reference evidence="3" key="1">
    <citation type="journal article" date="2015" name="Genome Announc.">
        <title>High-Quality Draft Genome Sequence of Desulfovibrio carbinoliphilus FW-101-2B, an Organic Acid-Oxidizing Sulfate-Reducing Bacterium Isolated from Uranium(VI)-Contaminated Groundwater.</title>
        <authorList>
            <person name="Ramsay B.D."/>
            <person name="Hwang C."/>
            <person name="Woo H.L."/>
            <person name="Carroll S.L."/>
            <person name="Lucas S."/>
            <person name="Han J."/>
            <person name="Lapidus A.L."/>
            <person name="Cheng J.F."/>
            <person name="Goodwin L.A."/>
            <person name="Pitluck S."/>
            <person name="Peters L."/>
            <person name="Chertkov O."/>
            <person name="Held B."/>
            <person name="Detter J.C."/>
            <person name="Han C.S."/>
            <person name="Tapia R."/>
            <person name="Land M.L."/>
            <person name="Hauser L.J."/>
            <person name="Kyrpides N.C."/>
            <person name="Ivanova N.N."/>
            <person name="Mikhailova N."/>
            <person name="Pagani I."/>
            <person name="Woyke T."/>
            <person name="Arkin A.P."/>
            <person name="Dehal P."/>
            <person name="Chivian D."/>
            <person name="Criddle C.S."/>
            <person name="Wu W."/>
            <person name="Chakraborty R."/>
            <person name="Hazen T.C."/>
            <person name="Fields M.W."/>
        </authorList>
    </citation>
    <scope>NUCLEOTIDE SEQUENCE [LARGE SCALE GENOMIC DNA]</scope>
    <source>
        <strain evidence="3">FW-101-2B</strain>
    </source>
</reference>
<accession>G7QAB4</accession>
<sequence length="109" mass="11904">MRIFSLCILLGAAVALAGCGASRPLTDSEFRGFCYTAIGHRTSCDTITICNEYDSDVLSVKHGSVEDCAKGCQTVYNRVYGPNQFNGCGPTVLMAYNWCMKYCNTNYGQ</sequence>
<feature type="signal peptide" evidence="1">
    <location>
        <begin position="1"/>
        <end position="17"/>
    </location>
</feature>
<dbReference type="OrthoDB" id="5457360at2"/>
<keyword evidence="1" id="KW-0732">Signal</keyword>
<dbReference type="PROSITE" id="PS51257">
    <property type="entry name" value="PROKAR_LIPOPROTEIN"/>
    <property type="match status" value="1"/>
</dbReference>
<keyword evidence="3" id="KW-1185">Reference proteome</keyword>
<evidence type="ECO:0000313" key="2">
    <source>
        <dbReference type="EMBL" id="EHJ48265.1"/>
    </source>
</evidence>
<dbReference type="EMBL" id="CM001368">
    <property type="protein sequence ID" value="EHJ48265.1"/>
    <property type="molecule type" value="Genomic_DNA"/>
</dbReference>
<dbReference type="HOGENOM" id="CLU_2166900_0_0_7"/>
<evidence type="ECO:0008006" key="4">
    <source>
        <dbReference type="Google" id="ProtNLM"/>
    </source>
</evidence>
<dbReference type="RefSeq" id="WP_009181642.1">
    <property type="nucleotide sequence ID" value="NZ_CM001368.1"/>
</dbReference>
<evidence type="ECO:0000313" key="3">
    <source>
        <dbReference type="Proteomes" id="UP000004662"/>
    </source>
</evidence>
<protein>
    <recommendedName>
        <fullName evidence="4">Lipoprotein</fullName>
    </recommendedName>
</protein>
<organism evidence="2 3">
    <name type="scientific">Solidesulfovibrio carbinoliphilus subsp. oakridgensis</name>
    <dbReference type="NCBI Taxonomy" id="694327"/>
    <lineage>
        <taxon>Bacteria</taxon>
        <taxon>Pseudomonadati</taxon>
        <taxon>Thermodesulfobacteriota</taxon>
        <taxon>Desulfovibrionia</taxon>
        <taxon>Desulfovibrionales</taxon>
        <taxon>Desulfovibrionaceae</taxon>
        <taxon>Solidesulfovibrio</taxon>
    </lineage>
</organism>
<name>G7QAB4_9BACT</name>
<dbReference type="AlphaFoldDB" id="G7QAB4"/>
<dbReference type="eggNOG" id="ENOG50317Y3">
    <property type="taxonomic scope" value="Bacteria"/>
</dbReference>
<feature type="chain" id="PRO_5003503550" description="Lipoprotein" evidence="1">
    <location>
        <begin position="18"/>
        <end position="109"/>
    </location>
</feature>
<dbReference type="Proteomes" id="UP000004662">
    <property type="component" value="Chromosome"/>
</dbReference>
<dbReference type="STRING" id="694327.DFW101_2260"/>
<proteinExistence type="predicted"/>
<evidence type="ECO:0000256" key="1">
    <source>
        <dbReference type="SAM" id="SignalP"/>
    </source>
</evidence>
<gene>
    <name evidence="2" type="ORF">DFW101_2260</name>
</gene>